<evidence type="ECO:0008006" key="4">
    <source>
        <dbReference type="Google" id="ProtNLM"/>
    </source>
</evidence>
<proteinExistence type="predicted"/>
<feature type="compositionally biased region" description="Acidic residues" evidence="1">
    <location>
        <begin position="398"/>
        <end position="421"/>
    </location>
</feature>
<keyword evidence="3" id="KW-1185">Reference proteome</keyword>
<evidence type="ECO:0000256" key="1">
    <source>
        <dbReference type="SAM" id="MobiDB-lite"/>
    </source>
</evidence>
<reference evidence="2 3" key="1">
    <citation type="submission" date="2024-04" db="EMBL/GenBank/DDBJ databases">
        <title>Tritrichomonas musculus Genome.</title>
        <authorList>
            <person name="Alves-Ferreira E."/>
            <person name="Grigg M."/>
            <person name="Lorenzi H."/>
            <person name="Galac M."/>
        </authorList>
    </citation>
    <scope>NUCLEOTIDE SEQUENCE [LARGE SCALE GENOMIC DNA]</scope>
    <source>
        <strain evidence="2 3">EAF2021</strain>
    </source>
</reference>
<evidence type="ECO:0000313" key="2">
    <source>
        <dbReference type="EMBL" id="KAK8880470.1"/>
    </source>
</evidence>
<evidence type="ECO:0000313" key="3">
    <source>
        <dbReference type="Proteomes" id="UP001470230"/>
    </source>
</evidence>
<gene>
    <name evidence="2" type="ORF">M9Y10_003144</name>
</gene>
<comment type="caution">
    <text evidence="2">The sequence shown here is derived from an EMBL/GenBank/DDBJ whole genome shotgun (WGS) entry which is preliminary data.</text>
</comment>
<organism evidence="2 3">
    <name type="scientific">Tritrichomonas musculus</name>
    <dbReference type="NCBI Taxonomy" id="1915356"/>
    <lineage>
        <taxon>Eukaryota</taxon>
        <taxon>Metamonada</taxon>
        <taxon>Parabasalia</taxon>
        <taxon>Tritrichomonadida</taxon>
        <taxon>Tritrichomonadidae</taxon>
        <taxon>Tritrichomonas</taxon>
    </lineage>
</organism>
<protein>
    <recommendedName>
        <fullName evidence="4">BTB domain-containing protein</fullName>
    </recommendedName>
</protein>
<dbReference type="Proteomes" id="UP001470230">
    <property type="component" value="Unassembled WGS sequence"/>
</dbReference>
<feature type="region of interest" description="Disordered" evidence="1">
    <location>
        <begin position="388"/>
        <end position="421"/>
    </location>
</feature>
<feature type="compositionally biased region" description="Low complexity" evidence="1">
    <location>
        <begin position="388"/>
        <end position="397"/>
    </location>
</feature>
<name>A0ABR2JNR1_9EUKA</name>
<dbReference type="EMBL" id="JAPFFF010000010">
    <property type="protein sequence ID" value="KAK8880470.1"/>
    <property type="molecule type" value="Genomic_DNA"/>
</dbReference>
<accession>A0ABR2JNR1</accession>
<sequence length="421" mass="49558">MRSSLFYEPTFANLEFKYFGKSYYVNRTIIEFQSNLISKNPSLNFLILPSIKGQINELIAYLYGQSVNINRKNAFFFDIMSSFLEFKDEKIQTAARQFLPVAPTPEMISEFFMSQKEITFSTLNCVKYKFFFIFLNEFFENDQNAFIPYFSVNYLLEEGYTLRPQTQNKILDCLLNELQTIEPENERYKEIERTIINFIEKFQRYQLFERILKCPFFDISKISVFKIFLSQISQSEKYQDESGRGFFESVIGKSDSPTFFCEKLFDTVPLSERSIMKMTFSYFFNDFTFEIDGYSLKLDENKGPLNLSLLVSSDNKYFTEIHSAEEVRIDGDVTKFKVNKTVNFVRSLKLVMIQPFNQEIPPKLEEAKFDIFGTYHKSAEIFTKPKRLLSSTSSSSSSEEDVNYDDYDDDDDETIDLYDSF</sequence>